<evidence type="ECO:0000313" key="21">
    <source>
        <dbReference type="Proteomes" id="UP000186535"/>
    </source>
</evidence>
<dbReference type="SFLD" id="SFLDS00001">
    <property type="entry name" value="Enolase"/>
    <property type="match status" value="1"/>
</dbReference>
<evidence type="ECO:0000256" key="7">
    <source>
        <dbReference type="ARBA" id="ARBA00022723"/>
    </source>
</evidence>
<feature type="binding site" evidence="12">
    <location>
        <position position="386"/>
    </location>
    <ligand>
        <name>(2R)-2-phosphoglycerate</name>
        <dbReference type="ChEBI" id="CHEBI:58289"/>
    </ligand>
</feature>
<feature type="binding site" evidence="14">
    <location>
        <begin position="362"/>
        <end position="365"/>
    </location>
    <ligand>
        <name>substrate</name>
    </ligand>
</feature>
<feature type="binding site" evidence="14">
    <location>
        <position position="164"/>
    </location>
    <ligand>
        <name>substrate</name>
    </ligand>
</feature>
<dbReference type="PRINTS" id="PR00148">
    <property type="entry name" value="ENOLASE"/>
</dbReference>
<dbReference type="Gene3D" id="3.30.390.10">
    <property type="entry name" value="Enolase-like, N-terminal domain"/>
    <property type="match status" value="1"/>
</dbReference>
<dbReference type="PATRIC" id="fig|1396.446.peg.1791"/>
<feature type="binding site" evidence="12">
    <location>
        <position position="163"/>
    </location>
    <ligand>
        <name>(2R)-2-phosphoglycerate</name>
        <dbReference type="ChEBI" id="CHEBI:58289"/>
    </ligand>
</feature>
<dbReference type="Gene3D" id="3.20.20.120">
    <property type="entry name" value="Enolase-like C-terminal domain"/>
    <property type="match status" value="1"/>
</dbReference>
<dbReference type="SMART" id="SM01192">
    <property type="entry name" value="Enolase_C"/>
    <property type="match status" value="1"/>
</dbReference>
<keyword evidence="10 12" id="KW-0456">Lyase</keyword>
<sequence>MKPTIETFIAREIFDSRGNPTVEVDCILSNGVIGRATVPSGASTGEKEAVELRDRDIKRLNGNGVLNALKNVQHVIAPKLRGMTPTRQREIDELMIELDGTTNKSKLGANAMLGVSMAVSRAAAASEQVPLYRYIGGMDIGVPLPFFNVINGGRHADSGIDIQEFMITPIGAPTFRLGMESIVNVYHKLKELLSKEGYVTSVGDEGGFAPRLSSSEEAIEFLIRAMNDAGYQSGKDIAIALDPAASEFYREGKYHFEGKTLSSVEMVSYYEQLVQKYPIISIEDGLSENDWDSWNELTTKLGYTIQIVGDDIFVTNSSIFKQGIEKNIGNAILIKLNQIGTVTETIQTIQIARKAGYQTMISHRSGETEDTFISDFAVGMMVGQIKTGAVARTERVSKYNQFLRIEEELGLNHFQHPFQNK</sequence>
<feature type="active site" description="Proton donor" evidence="12 13">
    <location>
        <position position="205"/>
    </location>
</feature>
<dbReference type="SFLD" id="SFLDG00178">
    <property type="entry name" value="enolase"/>
    <property type="match status" value="1"/>
</dbReference>
<evidence type="ECO:0000256" key="1">
    <source>
        <dbReference type="ARBA" id="ARBA00005031"/>
    </source>
</evidence>
<evidence type="ECO:0000256" key="15">
    <source>
        <dbReference type="PIRSR" id="PIRSR001400-3"/>
    </source>
</evidence>
<comment type="cofactor">
    <cofactor evidence="15">
        <name>Mg(2+)</name>
        <dbReference type="ChEBI" id="CHEBI:18420"/>
    </cofactor>
    <text evidence="15">Mg(2+) is required for catalysis and for stabilizing the dimer.</text>
</comment>
<dbReference type="GO" id="GO:0000015">
    <property type="term" value="C:phosphopyruvate hydratase complex"/>
    <property type="evidence" value="ECO:0007669"/>
    <property type="project" value="InterPro"/>
</dbReference>
<evidence type="ECO:0000256" key="3">
    <source>
        <dbReference type="ARBA" id="ARBA00012058"/>
    </source>
</evidence>
<keyword evidence="7 12" id="KW-0479">Metal-binding</keyword>
<feature type="binding site" evidence="12 15">
    <location>
        <position position="310"/>
    </location>
    <ligand>
        <name>Mg(2+)</name>
        <dbReference type="ChEBI" id="CHEBI:18420"/>
    </ligand>
</feature>
<gene>
    <name evidence="12" type="primary">eno</name>
    <name evidence="18" type="ORF">AT274_24695</name>
    <name evidence="19" type="ORF">BJR07_28365</name>
</gene>
<feature type="binding site" evidence="14">
    <location>
        <position position="386"/>
    </location>
    <ligand>
        <name>substrate</name>
    </ligand>
</feature>
<dbReference type="GO" id="GO:0004634">
    <property type="term" value="F:phosphopyruvate hydratase activity"/>
    <property type="evidence" value="ECO:0007669"/>
    <property type="project" value="UniProtKB-UniRule"/>
</dbReference>
<evidence type="ECO:0000256" key="13">
    <source>
        <dbReference type="PIRSR" id="PIRSR001400-1"/>
    </source>
</evidence>
<feature type="binding site" evidence="14">
    <location>
        <position position="310"/>
    </location>
    <ligand>
        <name>substrate</name>
    </ligand>
</feature>
<dbReference type="InterPro" id="IPR020811">
    <property type="entry name" value="Enolase_N"/>
</dbReference>
<comment type="cofactor">
    <cofactor evidence="12">
        <name>Mg(2+)</name>
        <dbReference type="ChEBI" id="CHEBI:18420"/>
    </cofactor>
    <text evidence="12">Binds a second Mg(2+) ion via substrate during catalysis.</text>
</comment>
<dbReference type="GO" id="GO:0000287">
    <property type="term" value="F:magnesium ion binding"/>
    <property type="evidence" value="ECO:0007669"/>
    <property type="project" value="UniProtKB-UniRule"/>
</dbReference>
<feature type="binding site" evidence="14">
    <location>
        <position position="283"/>
    </location>
    <ligand>
        <name>substrate</name>
    </ligand>
</feature>
<evidence type="ECO:0000256" key="2">
    <source>
        <dbReference type="ARBA" id="ARBA00009604"/>
    </source>
</evidence>
<evidence type="ECO:0000256" key="4">
    <source>
        <dbReference type="ARBA" id="ARBA00017068"/>
    </source>
</evidence>
<evidence type="ECO:0000256" key="14">
    <source>
        <dbReference type="PIRSR" id="PIRSR001400-2"/>
    </source>
</evidence>
<dbReference type="UniPathway" id="UPA00109">
    <property type="reaction ID" value="UER00187"/>
</dbReference>
<dbReference type="Pfam" id="PF03952">
    <property type="entry name" value="Enolase_N"/>
    <property type="match status" value="1"/>
</dbReference>
<dbReference type="PROSITE" id="PS00164">
    <property type="entry name" value="ENOLASE"/>
    <property type="match status" value="1"/>
</dbReference>
<dbReference type="EMBL" id="MPON01000022">
    <property type="protein sequence ID" value="OKA32398.1"/>
    <property type="molecule type" value="Genomic_DNA"/>
</dbReference>
<reference evidence="18 20" key="1">
    <citation type="submission" date="2015-12" db="EMBL/GenBank/DDBJ databases">
        <title>Bacillus cereus Group isolate.</title>
        <authorList>
            <person name="Kovac J."/>
        </authorList>
    </citation>
    <scope>NUCLEOTIDE SEQUENCE [LARGE SCALE GENOMIC DNA]</scope>
    <source>
        <strain evidence="18 20">FSL W8-0275</strain>
    </source>
</reference>
<evidence type="ECO:0000256" key="8">
    <source>
        <dbReference type="ARBA" id="ARBA00022842"/>
    </source>
</evidence>
<proteinExistence type="inferred from homology"/>
<dbReference type="Proteomes" id="UP000075591">
    <property type="component" value="Unassembled WGS sequence"/>
</dbReference>
<dbReference type="InterPro" id="IPR036849">
    <property type="entry name" value="Enolase-like_C_sf"/>
</dbReference>
<dbReference type="InterPro" id="IPR000941">
    <property type="entry name" value="Enolase"/>
</dbReference>
<feature type="binding site" evidence="12">
    <location>
        <position position="365"/>
    </location>
    <ligand>
        <name>(2R)-2-phosphoglycerate</name>
        <dbReference type="ChEBI" id="CHEBI:58289"/>
    </ligand>
</feature>
<keyword evidence="9 12" id="KW-0324">Glycolysis</keyword>
<dbReference type="SFLD" id="SFLDF00002">
    <property type="entry name" value="enolase"/>
    <property type="match status" value="1"/>
</dbReference>
<comment type="function">
    <text evidence="12">Catalyzes the reversible conversion of 2-phosphoglycerate (2-PG) into phosphoenolpyruvate (PEP). It is essential for the degradation of carbohydrates via glycolysis.</text>
</comment>
<evidence type="ECO:0000256" key="11">
    <source>
        <dbReference type="ARBA" id="ARBA00048951"/>
    </source>
</evidence>
<dbReference type="GO" id="GO:0005576">
    <property type="term" value="C:extracellular region"/>
    <property type="evidence" value="ECO:0007669"/>
    <property type="project" value="UniProtKB-SubCell"/>
</dbReference>
<dbReference type="GO" id="GO:0009986">
    <property type="term" value="C:cell surface"/>
    <property type="evidence" value="ECO:0007669"/>
    <property type="project" value="UniProtKB-SubCell"/>
</dbReference>
<dbReference type="CDD" id="cd03313">
    <property type="entry name" value="enolase"/>
    <property type="match status" value="1"/>
</dbReference>
<dbReference type="PIRSF" id="PIRSF001400">
    <property type="entry name" value="Enolase"/>
    <property type="match status" value="1"/>
</dbReference>
<evidence type="ECO:0000313" key="20">
    <source>
        <dbReference type="Proteomes" id="UP000075591"/>
    </source>
</evidence>
<dbReference type="SUPFAM" id="SSF54826">
    <property type="entry name" value="Enolase N-terminal domain-like"/>
    <property type="match status" value="1"/>
</dbReference>
<keyword evidence="6 12" id="KW-0964">Secreted</keyword>
<evidence type="ECO:0000259" key="17">
    <source>
        <dbReference type="SMART" id="SM01193"/>
    </source>
</evidence>
<dbReference type="EMBL" id="LOMT01000134">
    <property type="protein sequence ID" value="KXX87705.1"/>
    <property type="molecule type" value="Genomic_DNA"/>
</dbReference>
<keyword evidence="5 12" id="KW-0963">Cytoplasm</keyword>
<keyword evidence="8 12" id="KW-0460">Magnesium</keyword>
<dbReference type="GO" id="GO:0006096">
    <property type="term" value="P:glycolytic process"/>
    <property type="evidence" value="ECO:0007669"/>
    <property type="project" value="UniProtKB-UniRule"/>
</dbReference>
<dbReference type="FunFam" id="3.30.390.10:FF:000001">
    <property type="entry name" value="Enolase"/>
    <property type="match status" value="1"/>
</dbReference>
<evidence type="ECO:0000259" key="16">
    <source>
        <dbReference type="SMART" id="SM01192"/>
    </source>
</evidence>
<dbReference type="SMART" id="SM01193">
    <property type="entry name" value="Enolase_N"/>
    <property type="match status" value="1"/>
</dbReference>
<evidence type="ECO:0000313" key="18">
    <source>
        <dbReference type="EMBL" id="KXX87705.1"/>
    </source>
</evidence>
<dbReference type="InterPro" id="IPR029017">
    <property type="entry name" value="Enolase-like_N"/>
</dbReference>
<evidence type="ECO:0000256" key="6">
    <source>
        <dbReference type="ARBA" id="ARBA00022525"/>
    </source>
</evidence>
<dbReference type="EC" id="4.2.1.11" evidence="3 12"/>
<feature type="domain" description="Enolase N-terminal" evidence="17">
    <location>
        <begin position="5"/>
        <end position="135"/>
    </location>
</feature>
<dbReference type="PANTHER" id="PTHR11902:SF1">
    <property type="entry name" value="ENOLASE"/>
    <property type="match status" value="1"/>
</dbReference>
<feature type="binding site" evidence="12 15">
    <location>
        <position position="242"/>
    </location>
    <ligand>
        <name>Mg(2+)</name>
        <dbReference type="ChEBI" id="CHEBI:18420"/>
    </ligand>
</feature>
<dbReference type="NCBIfam" id="TIGR01060">
    <property type="entry name" value="eno"/>
    <property type="match status" value="1"/>
</dbReference>
<accession>A0A150AX20</accession>
<name>A0A150AX20_BACCE</name>
<dbReference type="HAMAP" id="MF_00318">
    <property type="entry name" value="Enolase"/>
    <property type="match status" value="1"/>
</dbReference>
<feature type="binding site" evidence="12">
    <location>
        <position position="335"/>
    </location>
    <ligand>
        <name>(2R)-2-phosphoglycerate</name>
        <dbReference type="ChEBI" id="CHEBI:58289"/>
    </ligand>
</feature>
<comment type="pathway">
    <text evidence="1 12">Carbohydrate degradation; glycolysis; pyruvate from D-glyceraldehyde 3-phosphate: step 4/5.</text>
</comment>
<comment type="subcellular location">
    <subcellularLocation>
        <location evidence="12">Cytoplasm</location>
    </subcellularLocation>
    <subcellularLocation>
        <location evidence="12">Secreted</location>
    </subcellularLocation>
    <subcellularLocation>
        <location evidence="12">Cell surface</location>
    </subcellularLocation>
    <text evidence="12">Fractions of enolase are present in both the cytoplasm and on the cell surface.</text>
</comment>
<evidence type="ECO:0000256" key="5">
    <source>
        <dbReference type="ARBA" id="ARBA00022490"/>
    </source>
</evidence>
<feature type="active site" description="Proton acceptor" evidence="12 13">
    <location>
        <position position="335"/>
    </location>
</feature>
<dbReference type="InterPro" id="IPR020810">
    <property type="entry name" value="Enolase_C"/>
</dbReference>
<reference evidence="19 21" key="2">
    <citation type="submission" date="2016-11" db="EMBL/GenBank/DDBJ databases">
        <title>Identification of Bacillus cereus isolated from egg-white.</title>
        <authorList>
            <person name="Soni A."/>
            <person name="Oey I."/>
            <person name="Silcock P."/>
            <person name="Bremer P."/>
        </authorList>
    </citation>
    <scope>NUCLEOTIDE SEQUENCE [LARGE SCALE GENOMIC DNA]</scope>
    <source>
        <strain evidence="19 21">NZAS03</strain>
    </source>
</reference>
<comment type="caution">
    <text evidence="18">The sequence shown here is derived from an EMBL/GenBank/DDBJ whole genome shotgun (WGS) entry which is preliminary data.</text>
</comment>
<evidence type="ECO:0000256" key="9">
    <source>
        <dbReference type="ARBA" id="ARBA00023152"/>
    </source>
</evidence>
<feature type="binding site" evidence="12">
    <location>
        <position position="364"/>
    </location>
    <ligand>
        <name>(2R)-2-phosphoglycerate</name>
        <dbReference type="ChEBI" id="CHEBI:58289"/>
    </ligand>
</feature>
<dbReference type="RefSeq" id="WP_000805121.1">
    <property type="nucleotide sequence ID" value="NZ_CAKJVO010000052.1"/>
</dbReference>
<dbReference type="SUPFAM" id="SSF51604">
    <property type="entry name" value="Enolase C-terminal domain-like"/>
    <property type="match status" value="1"/>
</dbReference>
<feature type="binding site" evidence="14">
    <location>
        <position position="155"/>
    </location>
    <ligand>
        <name>substrate</name>
    </ligand>
</feature>
<feature type="binding site" evidence="12 15">
    <location>
        <position position="283"/>
    </location>
    <ligand>
        <name>Mg(2+)</name>
        <dbReference type="ChEBI" id="CHEBI:18420"/>
    </ligand>
</feature>
<comment type="catalytic activity">
    <reaction evidence="11">
        <text>(2R)-2-phosphoglycerate = phosphoenolpyruvate + H2O</text>
        <dbReference type="Rhea" id="RHEA:10164"/>
        <dbReference type="ChEBI" id="CHEBI:15377"/>
        <dbReference type="ChEBI" id="CHEBI:58289"/>
        <dbReference type="ChEBI" id="CHEBI:58702"/>
        <dbReference type="EC" id="4.2.1.11"/>
    </reaction>
    <physiologicalReaction direction="left-to-right" evidence="11">
        <dbReference type="Rhea" id="RHEA:10165"/>
    </physiologicalReaction>
</comment>
<evidence type="ECO:0000256" key="10">
    <source>
        <dbReference type="ARBA" id="ARBA00023239"/>
    </source>
</evidence>
<organism evidence="18 20">
    <name type="scientific">Bacillus cereus</name>
    <dbReference type="NCBI Taxonomy" id="1396"/>
    <lineage>
        <taxon>Bacteria</taxon>
        <taxon>Bacillati</taxon>
        <taxon>Bacillota</taxon>
        <taxon>Bacilli</taxon>
        <taxon>Bacillales</taxon>
        <taxon>Bacillaceae</taxon>
        <taxon>Bacillus</taxon>
        <taxon>Bacillus cereus group</taxon>
    </lineage>
</organism>
<protein>
    <recommendedName>
        <fullName evidence="4 12">Enolase</fullName>
        <ecNumber evidence="3 12">4.2.1.11</ecNumber>
    </recommendedName>
    <alternativeName>
        <fullName evidence="12">2-phospho-D-glycerate hydro-lyase</fullName>
    </alternativeName>
    <alternativeName>
        <fullName evidence="12">2-phosphoglycerate dehydratase</fullName>
    </alternativeName>
</protein>
<feature type="domain" description="Enolase C-terminal TIM barrel" evidence="16">
    <location>
        <begin position="139"/>
        <end position="416"/>
    </location>
</feature>
<dbReference type="PANTHER" id="PTHR11902">
    <property type="entry name" value="ENOLASE"/>
    <property type="match status" value="1"/>
</dbReference>
<dbReference type="Pfam" id="PF00113">
    <property type="entry name" value="Enolase_C"/>
    <property type="match status" value="1"/>
</dbReference>
<evidence type="ECO:0000256" key="12">
    <source>
        <dbReference type="HAMAP-Rule" id="MF_00318"/>
    </source>
</evidence>
<keyword evidence="19" id="KW-0670">Pyruvate</keyword>
<comment type="similarity">
    <text evidence="2 12">Belongs to the enolase family.</text>
</comment>
<dbReference type="AlphaFoldDB" id="A0A150AX20"/>
<evidence type="ECO:0000313" key="19">
    <source>
        <dbReference type="EMBL" id="OKA32398.1"/>
    </source>
</evidence>
<dbReference type="InterPro" id="IPR020809">
    <property type="entry name" value="Enolase_CS"/>
</dbReference>
<dbReference type="Proteomes" id="UP000186535">
    <property type="component" value="Unassembled WGS sequence"/>
</dbReference>